<organism evidence="1 2">
    <name type="scientific">Niastella caeni</name>
    <dbReference type="NCBI Taxonomy" id="2569763"/>
    <lineage>
        <taxon>Bacteria</taxon>
        <taxon>Pseudomonadati</taxon>
        <taxon>Bacteroidota</taxon>
        <taxon>Chitinophagia</taxon>
        <taxon>Chitinophagales</taxon>
        <taxon>Chitinophagaceae</taxon>
        <taxon>Niastella</taxon>
    </lineage>
</organism>
<evidence type="ECO:0008006" key="3">
    <source>
        <dbReference type="Google" id="ProtNLM"/>
    </source>
</evidence>
<protein>
    <recommendedName>
        <fullName evidence="3">RteC protein</fullName>
    </recommendedName>
</protein>
<comment type="caution">
    <text evidence="1">The sequence shown here is derived from an EMBL/GenBank/DDBJ whole genome shotgun (WGS) entry which is preliminary data.</text>
</comment>
<proteinExistence type="predicted"/>
<sequence>MKKPSLLEQCRIEYQTMQQVIENAATLSNELTWIESAFSLSMQAWNRIEKMAGSYIFADHEEEIYFYKTLKPQFTGLIDYLTLLYKSVLFQPDDLTKQKDYWKSELTSCGEFIEKYQTLYRDNQRTSISELSYLTQYNQQSLVFGINVNHLNISTTSPVYIKMKVIAIKKYQQYIANNKICG</sequence>
<dbReference type="Proteomes" id="UP000306918">
    <property type="component" value="Unassembled WGS sequence"/>
</dbReference>
<dbReference type="EMBL" id="STFF01000002">
    <property type="protein sequence ID" value="THU40227.1"/>
    <property type="molecule type" value="Genomic_DNA"/>
</dbReference>
<dbReference type="OrthoDB" id="660148at2"/>
<gene>
    <name evidence="1" type="ORF">FAM09_10170</name>
</gene>
<keyword evidence="2" id="KW-1185">Reference proteome</keyword>
<dbReference type="RefSeq" id="WP_136576981.1">
    <property type="nucleotide sequence ID" value="NZ_STFF01000002.1"/>
</dbReference>
<name>A0A4S8HX32_9BACT</name>
<evidence type="ECO:0000313" key="2">
    <source>
        <dbReference type="Proteomes" id="UP000306918"/>
    </source>
</evidence>
<reference evidence="1 2" key="1">
    <citation type="submission" date="2019-04" db="EMBL/GenBank/DDBJ databases">
        <title>Niastella caeni sp. nov., isolated from activated sludge.</title>
        <authorList>
            <person name="Sheng M."/>
        </authorList>
    </citation>
    <scope>NUCLEOTIDE SEQUENCE [LARGE SCALE GENOMIC DNA]</scope>
    <source>
        <strain evidence="1 2">HX-2-15</strain>
    </source>
</reference>
<evidence type="ECO:0000313" key="1">
    <source>
        <dbReference type="EMBL" id="THU40227.1"/>
    </source>
</evidence>
<accession>A0A4S8HX32</accession>
<dbReference type="AlphaFoldDB" id="A0A4S8HX32"/>